<comment type="caution">
    <text evidence="1">The sequence shown here is derived from an EMBL/GenBank/DDBJ whole genome shotgun (WGS) entry which is preliminary data.</text>
</comment>
<sequence length="330" mass="35656">MLRSRFDNYADALGPPEHRYYGSGYKRVSRYLTDLSVARSSLPGSTSTAVARLIWSEDWTARNYAGLVPRVSAVDALIIAAALCEAVIVRARDLTETEASTIWLRRVLIRSSGLCPADTKRIRVRVVLLNVVEGDLEVESTYLFRVGPLTGALTLAHPPGAVWISFQGSEVIDEFYSIYGLPGRHHYLEGLTSHELTATSLVVDETQARVTATQQISAATAATPYVGAESKYADSVSFVDGIVGGAQLAQILLNHVGGGGVSENHFRLRKLEIVADTPARSATDEFAGVAELSRRKVFDRDGRRWLSAAVGITEFGGLTGSVSCTRPLAS</sequence>
<gene>
    <name evidence="1" type="ORF">F3087_40160</name>
</gene>
<dbReference type="Pfam" id="PF05655">
    <property type="entry name" value="AvrD"/>
    <property type="match status" value="1"/>
</dbReference>
<reference evidence="1 2" key="1">
    <citation type="submission" date="2019-09" db="EMBL/GenBank/DDBJ databases">
        <authorList>
            <person name="Wang X."/>
        </authorList>
    </citation>
    <scope>NUCLEOTIDE SEQUENCE [LARGE SCALE GENOMIC DNA]</scope>
    <source>
        <strain evidence="1 2">CICC 11023</strain>
    </source>
</reference>
<proteinExistence type="predicted"/>
<organism evidence="1 2">
    <name type="scientific">Nocardia colli</name>
    <dbReference type="NCBI Taxonomy" id="2545717"/>
    <lineage>
        <taxon>Bacteria</taxon>
        <taxon>Bacillati</taxon>
        <taxon>Actinomycetota</taxon>
        <taxon>Actinomycetes</taxon>
        <taxon>Mycobacteriales</taxon>
        <taxon>Nocardiaceae</taxon>
        <taxon>Nocardia</taxon>
    </lineage>
</organism>
<dbReference type="AlphaFoldDB" id="A0A5N0DYW2"/>
<dbReference type="InterPro" id="IPR008799">
    <property type="entry name" value="Pseudomon_AvrD"/>
</dbReference>
<dbReference type="OrthoDB" id="4919083at2"/>
<keyword evidence="2" id="KW-1185">Reference proteome</keyword>
<dbReference type="RefSeq" id="WP_150407411.1">
    <property type="nucleotide sequence ID" value="NZ_VXLC01000031.1"/>
</dbReference>
<evidence type="ECO:0000313" key="2">
    <source>
        <dbReference type="Proteomes" id="UP000323876"/>
    </source>
</evidence>
<protein>
    <recommendedName>
        <fullName evidence="3">Avirulence D protein (AvrD)</fullName>
    </recommendedName>
</protein>
<name>A0A5N0DYW2_9NOCA</name>
<dbReference type="Proteomes" id="UP000323876">
    <property type="component" value="Unassembled WGS sequence"/>
</dbReference>
<accession>A0A5N0DYW2</accession>
<dbReference type="EMBL" id="VXLC01000031">
    <property type="protein sequence ID" value="KAA8881886.1"/>
    <property type="molecule type" value="Genomic_DNA"/>
</dbReference>
<evidence type="ECO:0008006" key="3">
    <source>
        <dbReference type="Google" id="ProtNLM"/>
    </source>
</evidence>
<evidence type="ECO:0000313" key="1">
    <source>
        <dbReference type="EMBL" id="KAA8881886.1"/>
    </source>
</evidence>